<evidence type="ECO:0000256" key="2">
    <source>
        <dbReference type="ARBA" id="ARBA00022980"/>
    </source>
</evidence>
<dbReference type="InterPro" id="IPR036049">
    <property type="entry name" value="Ribosomal_uL29_sf"/>
</dbReference>
<dbReference type="GO" id="GO:1990904">
    <property type="term" value="C:ribonucleoprotein complex"/>
    <property type="evidence" value="ECO:0007669"/>
    <property type="project" value="UniProtKB-KW"/>
</dbReference>
<protein>
    <recommendedName>
        <fullName evidence="4 5">Large ribosomal subunit protein uL29</fullName>
    </recommendedName>
</protein>
<dbReference type="Pfam" id="PF00831">
    <property type="entry name" value="Ribosomal_L29"/>
    <property type="match status" value="1"/>
</dbReference>
<evidence type="ECO:0000313" key="6">
    <source>
        <dbReference type="EMBL" id="OGK29466.1"/>
    </source>
</evidence>
<keyword evidence="3 5" id="KW-0687">Ribonucleoprotein</keyword>
<dbReference type="GO" id="GO:0006412">
    <property type="term" value="P:translation"/>
    <property type="evidence" value="ECO:0007669"/>
    <property type="project" value="UniProtKB-UniRule"/>
</dbReference>
<dbReference type="NCBIfam" id="TIGR00012">
    <property type="entry name" value="L29"/>
    <property type="match status" value="1"/>
</dbReference>
<dbReference type="Gene3D" id="1.10.287.310">
    <property type="match status" value="1"/>
</dbReference>
<dbReference type="Proteomes" id="UP000178098">
    <property type="component" value="Unassembled WGS sequence"/>
</dbReference>
<keyword evidence="2 5" id="KW-0689">Ribosomal protein</keyword>
<dbReference type="InterPro" id="IPR001854">
    <property type="entry name" value="Ribosomal_uL29"/>
</dbReference>
<dbReference type="SUPFAM" id="SSF46561">
    <property type="entry name" value="Ribosomal protein L29 (L29p)"/>
    <property type="match status" value="1"/>
</dbReference>
<dbReference type="AlphaFoldDB" id="A0A1F7HEW3"/>
<reference evidence="6 7" key="1">
    <citation type="journal article" date="2016" name="Nat. Commun.">
        <title>Thousands of microbial genomes shed light on interconnected biogeochemical processes in an aquifer system.</title>
        <authorList>
            <person name="Anantharaman K."/>
            <person name="Brown C.T."/>
            <person name="Hug L.A."/>
            <person name="Sharon I."/>
            <person name="Castelle C.J."/>
            <person name="Probst A.J."/>
            <person name="Thomas B.C."/>
            <person name="Singh A."/>
            <person name="Wilkins M.J."/>
            <person name="Karaoz U."/>
            <person name="Brodie E.L."/>
            <person name="Williams K.H."/>
            <person name="Hubbard S.S."/>
            <person name="Banfield J.F."/>
        </authorList>
    </citation>
    <scope>NUCLEOTIDE SEQUENCE [LARGE SCALE GENOMIC DNA]</scope>
</reference>
<dbReference type="HAMAP" id="MF_00374">
    <property type="entry name" value="Ribosomal_uL29"/>
    <property type="match status" value="1"/>
</dbReference>
<evidence type="ECO:0000256" key="5">
    <source>
        <dbReference type="HAMAP-Rule" id="MF_00374"/>
    </source>
</evidence>
<accession>A0A1F7HEW3</accession>
<evidence type="ECO:0000313" key="7">
    <source>
        <dbReference type="Proteomes" id="UP000178098"/>
    </source>
</evidence>
<dbReference type="GO" id="GO:0003735">
    <property type="term" value="F:structural constituent of ribosome"/>
    <property type="evidence" value="ECO:0007669"/>
    <property type="project" value="InterPro"/>
</dbReference>
<dbReference type="GO" id="GO:0005840">
    <property type="term" value="C:ribosome"/>
    <property type="evidence" value="ECO:0007669"/>
    <property type="project" value="UniProtKB-KW"/>
</dbReference>
<name>A0A1F7HEW3_9BACT</name>
<evidence type="ECO:0000256" key="4">
    <source>
        <dbReference type="ARBA" id="ARBA00035204"/>
    </source>
</evidence>
<evidence type="ECO:0000256" key="1">
    <source>
        <dbReference type="ARBA" id="ARBA00009254"/>
    </source>
</evidence>
<organism evidence="6 7">
    <name type="scientific">Candidatus Roizmanbacteria bacterium RIFCSPHIGHO2_02_FULL_43_11</name>
    <dbReference type="NCBI Taxonomy" id="1802043"/>
    <lineage>
        <taxon>Bacteria</taxon>
        <taxon>Candidatus Roizmaniibacteriota</taxon>
    </lineage>
</organism>
<evidence type="ECO:0000256" key="3">
    <source>
        <dbReference type="ARBA" id="ARBA00023274"/>
    </source>
</evidence>
<gene>
    <name evidence="5" type="primary">rpmC</name>
    <name evidence="6" type="ORF">A3D08_02055</name>
</gene>
<proteinExistence type="inferred from homology"/>
<sequence length="65" mass="7743">MKRADIEKIKQLDPEKLQVQEGERRKEIAQLIMQMRVKNLKNTNIIAQKRKELAIVLTIMRQKQS</sequence>
<comment type="similarity">
    <text evidence="1 5">Belongs to the universal ribosomal protein uL29 family.</text>
</comment>
<dbReference type="EMBL" id="MFZT01000047">
    <property type="protein sequence ID" value="OGK29466.1"/>
    <property type="molecule type" value="Genomic_DNA"/>
</dbReference>
<comment type="caution">
    <text evidence="6">The sequence shown here is derived from an EMBL/GenBank/DDBJ whole genome shotgun (WGS) entry which is preliminary data.</text>
</comment>